<keyword evidence="1" id="KW-0472">Membrane</keyword>
<dbReference type="AlphaFoldDB" id="A0A8J3RNQ7"/>
<accession>A0A8J3RNQ7</accession>
<feature type="transmembrane region" description="Helical" evidence="1">
    <location>
        <begin position="12"/>
        <end position="34"/>
    </location>
</feature>
<dbReference type="Proteomes" id="UP000616724">
    <property type="component" value="Unassembled WGS sequence"/>
</dbReference>
<name>A0A8J3RNQ7_9ACTN</name>
<comment type="caution">
    <text evidence="2">The sequence shown here is derived from an EMBL/GenBank/DDBJ whole genome shotgun (WGS) entry which is preliminary data.</text>
</comment>
<feature type="transmembrane region" description="Helical" evidence="1">
    <location>
        <begin position="41"/>
        <end position="58"/>
    </location>
</feature>
<reference evidence="2 3" key="1">
    <citation type="submission" date="2021-01" db="EMBL/GenBank/DDBJ databases">
        <title>Whole genome shotgun sequence of Planobispora longispora NBRC 13918.</title>
        <authorList>
            <person name="Komaki H."/>
            <person name="Tamura T."/>
        </authorList>
    </citation>
    <scope>NUCLEOTIDE SEQUENCE [LARGE SCALE GENOMIC DNA]</scope>
    <source>
        <strain evidence="2 3">NBRC 13918</strain>
    </source>
</reference>
<evidence type="ECO:0000313" key="3">
    <source>
        <dbReference type="Proteomes" id="UP000616724"/>
    </source>
</evidence>
<proteinExistence type="predicted"/>
<keyword evidence="3" id="KW-1185">Reference proteome</keyword>
<evidence type="ECO:0000313" key="2">
    <source>
        <dbReference type="EMBL" id="GIH77481.1"/>
    </source>
</evidence>
<keyword evidence="1" id="KW-1133">Transmembrane helix</keyword>
<evidence type="ECO:0000256" key="1">
    <source>
        <dbReference type="SAM" id="Phobius"/>
    </source>
</evidence>
<dbReference type="EMBL" id="BOOH01000033">
    <property type="protein sequence ID" value="GIH77481.1"/>
    <property type="molecule type" value="Genomic_DNA"/>
</dbReference>
<sequence length="153" mass="16208">MAGGLTLLAGRPVGWAAVSALALALPLGILGAGYGLLTGQGVIRLGVFAPAGLYWLAGFPLARLAQETAAGLTLTGEVVLAGGVAGFLGYQAMVSLGFAIGFVWLHERLMPYWLLRLRGHNPYARELLDRYVAHAEVLRSAAGRRRTRKGARR</sequence>
<organism evidence="2 3">
    <name type="scientific">Planobispora longispora</name>
    <dbReference type="NCBI Taxonomy" id="28887"/>
    <lineage>
        <taxon>Bacteria</taxon>
        <taxon>Bacillati</taxon>
        <taxon>Actinomycetota</taxon>
        <taxon>Actinomycetes</taxon>
        <taxon>Streptosporangiales</taxon>
        <taxon>Streptosporangiaceae</taxon>
        <taxon>Planobispora</taxon>
    </lineage>
</organism>
<keyword evidence="1" id="KW-0812">Transmembrane</keyword>
<gene>
    <name evidence="2" type="ORF">Plo01_39100</name>
</gene>
<feature type="transmembrane region" description="Helical" evidence="1">
    <location>
        <begin position="78"/>
        <end position="105"/>
    </location>
</feature>
<protein>
    <submittedName>
        <fullName evidence="2">Uncharacterized protein</fullName>
    </submittedName>
</protein>